<dbReference type="InterPro" id="IPR001680">
    <property type="entry name" value="WD40_rpt"/>
</dbReference>
<dbReference type="Pfam" id="PF20426">
    <property type="entry name" value="NBCH_WD40"/>
    <property type="match status" value="1"/>
</dbReference>
<keyword evidence="4" id="KW-1185">Reference proteome</keyword>
<reference evidence="3" key="1">
    <citation type="submission" date="2021-12" db="EMBL/GenBank/DDBJ databases">
        <title>Prjna785345.</title>
        <authorList>
            <person name="Rujirawat T."/>
            <person name="Krajaejun T."/>
        </authorList>
    </citation>
    <scope>NUCLEOTIDE SEQUENCE</scope>
    <source>
        <strain evidence="3">Pi057C3</strain>
    </source>
</reference>
<proteinExistence type="predicted"/>
<dbReference type="Proteomes" id="UP001209570">
    <property type="component" value="Unassembled WGS sequence"/>
</dbReference>
<accession>A0AAD5LF05</accession>
<evidence type="ECO:0000313" key="4">
    <source>
        <dbReference type="Proteomes" id="UP001209570"/>
    </source>
</evidence>
<dbReference type="SMART" id="SM00320">
    <property type="entry name" value="WD40"/>
    <property type="match status" value="2"/>
</dbReference>
<dbReference type="PROSITE" id="PS50082">
    <property type="entry name" value="WD_REPEATS_2"/>
    <property type="match status" value="1"/>
</dbReference>
<dbReference type="InterPro" id="IPR015943">
    <property type="entry name" value="WD40/YVTN_repeat-like_dom_sf"/>
</dbReference>
<dbReference type="InterPro" id="IPR046851">
    <property type="entry name" value="NBCH_WD40"/>
</dbReference>
<sequence>MHRYGGKSVKIHNTPFMNDISTSANKATGMFKSQSAAMAPGTTIGNGTSVDHAHEYIEVHDRRSRRVIAEKRLEPTEYRSLANSIVFINAGTAYCTVGHHDFSARFFSTTDGALLYRLLQHTSIVGCVAASAGGTLLGFGSTDGTISVWKVATIASTLLDTIKLFRGSKSQAKPVHASDYAADQVLLGHSGEVTCLVLSNDLGVCVSGSACNECLIHDLSDGSILRQLEIPGRSAPGVTLLALSPLGHIVLQSLGDGVPMLYSFHLNGTFMAKVALGEKPMRSLSICTRYTRVIVSNADEAVSFSAHALANRVVLLDRSAHGEIACQALSPDETHVVFGVGVAKVVSIALTPAL</sequence>
<gene>
    <name evidence="3" type="ORF">P43SY_004853</name>
</gene>
<evidence type="ECO:0000256" key="1">
    <source>
        <dbReference type="PROSITE-ProRule" id="PRU00221"/>
    </source>
</evidence>
<dbReference type="InterPro" id="IPR036322">
    <property type="entry name" value="WD40_repeat_dom_sf"/>
</dbReference>
<dbReference type="Gene3D" id="2.130.10.10">
    <property type="entry name" value="YVTN repeat-like/Quinoprotein amine dehydrogenase"/>
    <property type="match status" value="2"/>
</dbReference>
<protein>
    <recommendedName>
        <fullName evidence="2">Neurobeachin beta-propeller domain-containing protein</fullName>
    </recommendedName>
</protein>
<dbReference type="SUPFAM" id="SSF50978">
    <property type="entry name" value="WD40 repeat-like"/>
    <property type="match status" value="1"/>
</dbReference>
<dbReference type="InterPro" id="IPR050865">
    <property type="entry name" value="BEACH_Domain"/>
</dbReference>
<evidence type="ECO:0000259" key="2">
    <source>
        <dbReference type="Pfam" id="PF20426"/>
    </source>
</evidence>
<dbReference type="PROSITE" id="PS50294">
    <property type="entry name" value="WD_REPEATS_REGION"/>
    <property type="match status" value="1"/>
</dbReference>
<organism evidence="3 4">
    <name type="scientific">Pythium insidiosum</name>
    <name type="common">Pythiosis disease agent</name>
    <dbReference type="NCBI Taxonomy" id="114742"/>
    <lineage>
        <taxon>Eukaryota</taxon>
        <taxon>Sar</taxon>
        <taxon>Stramenopiles</taxon>
        <taxon>Oomycota</taxon>
        <taxon>Peronosporomycetes</taxon>
        <taxon>Pythiales</taxon>
        <taxon>Pythiaceae</taxon>
        <taxon>Pythium</taxon>
    </lineage>
</organism>
<dbReference type="EMBL" id="JAKCXM010000262">
    <property type="protein sequence ID" value="KAJ0397198.1"/>
    <property type="molecule type" value="Genomic_DNA"/>
</dbReference>
<name>A0AAD5LF05_PYTIN</name>
<comment type="caution">
    <text evidence="3">The sequence shown here is derived from an EMBL/GenBank/DDBJ whole genome shotgun (WGS) entry which is preliminary data.</text>
</comment>
<dbReference type="AlphaFoldDB" id="A0AAD5LF05"/>
<feature type="repeat" description="WD" evidence="1">
    <location>
        <begin position="118"/>
        <end position="153"/>
    </location>
</feature>
<keyword evidence="1" id="KW-0853">WD repeat</keyword>
<dbReference type="PANTHER" id="PTHR13743">
    <property type="entry name" value="BEIGE/BEACH-RELATED"/>
    <property type="match status" value="1"/>
</dbReference>
<feature type="domain" description="Neurobeachin beta-propeller" evidence="2">
    <location>
        <begin position="65"/>
        <end position="290"/>
    </location>
</feature>
<evidence type="ECO:0000313" key="3">
    <source>
        <dbReference type="EMBL" id="KAJ0397198.1"/>
    </source>
</evidence>